<dbReference type="SUPFAM" id="SSF109797">
    <property type="entry name" value="Bacteriocin immunity protein-like"/>
    <property type="match status" value="1"/>
</dbReference>
<dbReference type="GO" id="GO:0030153">
    <property type="term" value="P:bacteriocin immunity"/>
    <property type="evidence" value="ECO:0007669"/>
    <property type="project" value="UniProtKB-KW"/>
</dbReference>
<evidence type="ECO:0000313" key="3">
    <source>
        <dbReference type="Proteomes" id="UP000324497"/>
    </source>
</evidence>
<dbReference type="InterPro" id="IPR015046">
    <property type="entry name" value="LciA_Immunity-like"/>
</dbReference>
<organism evidence="2 3">
    <name type="scientific">Liquorilactobacillus nagelii</name>
    <dbReference type="NCBI Taxonomy" id="82688"/>
    <lineage>
        <taxon>Bacteria</taxon>
        <taxon>Bacillati</taxon>
        <taxon>Bacillota</taxon>
        <taxon>Bacilli</taxon>
        <taxon>Lactobacillales</taxon>
        <taxon>Lactobacillaceae</taxon>
        <taxon>Liquorilactobacillus</taxon>
    </lineage>
</organism>
<dbReference type="KEGG" id="lng:BSQ50_11465"/>
<dbReference type="AlphaFoldDB" id="A0A3Q8CN82"/>
<keyword evidence="3" id="KW-1185">Reference proteome</keyword>
<evidence type="ECO:0000256" key="1">
    <source>
        <dbReference type="ARBA" id="ARBA00023025"/>
    </source>
</evidence>
<dbReference type="Gene3D" id="1.20.1440.50">
    <property type="entry name" value="Ta0600-like"/>
    <property type="match status" value="1"/>
</dbReference>
<gene>
    <name evidence="2" type="ORF">BSQ50_11465</name>
</gene>
<dbReference type="EMBL" id="CP018180">
    <property type="protein sequence ID" value="AUJ33280.1"/>
    <property type="molecule type" value="Genomic_DNA"/>
</dbReference>
<keyword evidence="1" id="KW-0079">Bacteriocin immunity</keyword>
<sequence length="115" mass="13266">MNDRQRAKELTKKLLQQLDKKTDRPAELLDIIDVLLQVYTKLDQTKDPAVLINHFINYLRSTALKGKLHFPPAEEKIIIELEVLGQKAGINGNYLGGYTDKSQFYSIFEHVPQRD</sequence>
<dbReference type="Proteomes" id="UP000324497">
    <property type="component" value="Chromosome"/>
</dbReference>
<protein>
    <submittedName>
        <fullName evidence="2">Bacteriocin immunity protein</fullName>
    </submittedName>
</protein>
<proteinExistence type="predicted"/>
<dbReference type="InterPro" id="IPR023130">
    <property type="entry name" value="Ta0600-like_sf"/>
</dbReference>
<evidence type="ECO:0000313" key="2">
    <source>
        <dbReference type="EMBL" id="AUJ33280.1"/>
    </source>
</evidence>
<reference evidence="2 3" key="1">
    <citation type="submission" date="2016-11" db="EMBL/GenBank/DDBJ databases">
        <title>Interaction between Lactobacillus species and yeast in water kefir.</title>
        <authorList>
            <person name="Behr J."/>
            <person name="Xu D."/>
            <person name="Vogel R.F."/>
        </authorList>
    </citation>
    <scope>NUCLEOTIDE SEQUENCE [LARGE SCALE GENOMIC DNA]</scope>
    <source>
        <strain evidence="2 3">TMW 1.1827</strain>
    </source>
</reference>
<dbReference type="Pfam" id="PF08951">
    <property type="entry name" value="EntA_Immun"/>
    <property type="match status" value="1"/>
</dbReference>
<accession>A0A3Q8CN82</accession>
<name>A0A3Q8CN82_9LACO</name>